<dbReference type="OrthoDB" id="6235964at2759"/>
<dbReference type="GO" id="GO:0008361">
    <property type="term" value="P:regulation of cell size"/>
    <property type="evidence" value="ECO:0000315"/>
    <property type="project" value="FlyBase"/>
</dbReference>
<protein>
    <submittedName>
        <fullName evidence="1">LP01106p</fullName>
    </submittedName>
</protein>
<dbReference type="GO" id="GO:0007444">
    <property type="term" value="P:imaginal disc development"/>
    <property type="evidence" value="ECO:0000315"/>
    <property type="project" value="FlyBase"/>
</dbReference>
<reference evidence="1" key="1">
    <citation type="submission" date="2003-03" db="EMBL/GenBank/DDBJ databases">
        <authorList>
            <person name="Stapleton M."/>
            <person name="Brokstein P."/>
            <person name="Hong L."/>
            <person name="Agbayani A."/>
            <person name="Carlson J."/>
            <person name="Champe M."/>
            <person name="Chavez C."/>
            <person name="Dorsett V."/>
            <person name="Dresnek D."/>
            <person name="Farfan D."/>
            <person name="Frise E."/>
            <person name="George R."/>
            <person name="Gonzalez M."/>
            <person name="Guarin H."/>
            <person name="Kronmiller B."/>
            <person name="Li P."/>
            <person name="Liao G."/>
            <person name="Miranda A."/>
            <person name="Mungall C.J."/>
            <person name="Nunoo J."/>
            <person name="Pacleb J."/>
            <person name="Paragas V."/>
            <person name="Park S."/>
            <person name="Patel S."/>
            <person name="Phouanenavong S."/>
            <person name="Wan K."/>
            <person name="Yu C."/>
            <person name="Lewis S.E."/>
            <person name="Rubin G.M."/>
            <person name="Celniker S."/>
        </authorList>
    </citation>
    <scope>NUCLEOTIDE SEQUENCE</scope>
    <source>
        <strain evidence="1">Berkeley</strain>
    </source>
</reference>
<organism evidence="1">
    <name type="scientific">Drosophila melanogaster</name>
    <name type="common">Fruit fly</name>
    <dbReference type="NCBI Taxonomy" id="7227"/>
    <lineage>
        <taxon>Eukaryota</taxon>
        <taxon>Metazoa</taxon>
        <taxon>Ecdysozoa</taxon>
        <taxon>Arthropoda</taxon>
        <taxon>Hexapoda</taxon>
        <taxon>Insecta</taxon>
        <taxon>Pterygota</taxon>
        <taxon>Neoptera</taxon>
        <taxon>Endopterygota</taxon>
        <taxon>Diptera</taxon>
        <taxon>Brachycera</taxon>
        <taxon>Muscomorpha</taxon>
        <taxon>Ephydroidea</taxon>
        <taxon>Drosophilidae</taxon>
        <taxon>Drosophila</taxon>
        <taxon>Sophophora</taxon>
    </lineage>
</organism>
<dbReference type="GO" id="GO:0008157">
    <property type="term" value="F:protein phosphatase 1 binding"/>
    <property type="evidence" value="ECO:0000353"/>
    <property type="project" value="FlyBase"/>
</dbReference>
<sequence>MPKGILTAKASAIGRKIQISLGIIRIGIEFVTGVGVQSTWYWVCESDREEERQCKCVGVAVTQAHTNILTTPVHKTPNCVRLSLFVSLALSPTFAHATPGERERERYRRAREPERESKEVVFPPKIWTKANCRVS</sequence>
<evidence type="ECO:0000313" key="1">
    <source>
        <dbReference type="EMBL" id="AAL48514.1"/>
    </source>
</evidence>
<evidence type="ECO:0000313" key="2">
    <source>
        <dbReference type="FlyBase" id="FBgn0261811"/>
    </source>
</evidence>
<name>Q8SZH0_DROME</name>
<proteinExistence type="evidence at transcript level"/>
<dbReference type="AlphaFoldDB" id="Q8SZH0"/>
<dbReference type="GO" id="GO:0051781">
    <property type="term" value="P:positive regulation of cell division"/>
    <property type="evidence" value="ECO:0000315"/>
    <property type="project" value="FlyBase"/>
</dbReference>
<dbReference type="FlyBase" id="FBgn0261811">
    <property type="gene designation" value="pico"/>
</dbReference>
<dbReference type="GO" id="GO:0007015">
    <property type="term" value="P:actin filament organization"/>
    <property type="evidence" value="ECO:0000315"/>
    <property type="project" value="FlyBase"/>
</dbReference>
<dbReference type="GO" id="GO:0048639">
    <property type="term" value="P:positive regulation of developmental growth"/>
    <property type="evidence" value="ECO:0000315"/>
    <property type="project" value="FlyBase"/>
</dbReference>
<gene>
    <name evidence="2" type="primary">pico</name>
    <name evidence="2" type="synonym">jog</name>
    <name evidence="2" type="ORF">CG11940</name>
</gene>
<dbReference type="EMBL" id="AY070892">
    <property type="protein sequence ID" value="AAL48514.1"/>
    <property type="molecule type" value="mRNA"/>
</dbReference>
<dbReference type="AGR" id="FB:FBgn0261811"/>
<accession>Q8SZH0</accession>